<keyword evidence="1" id="KW-1133">Transmembrane helix</keyword>
<dbReference type="EMBL" id="MQWB01000001">
    <property type="protein sequence ID" value="OZC03122.1"/>
    <property type="molecule type" value="Genomic_DNA"/>
</dbReference>
<proteinExistence type="predicted"/>
<evidence type="ECO:0000313" key="3">
    <source>
        <dbReference type="Proteomes" id="UP000216446"/>
    </source>
</evidence>
<keyword evidence="1" id="KW-0472">Membrane</keyword>
<keyword evidence="1" id="KW-0812">Transmembrane</keyword>
<dbReference type="Proteomes" id="UP000216446">
    <property type="component" value="Unassembled WGS sequence"/>
</dbReference>
<dbReference type="InParanoid" id="A0A259TZE2"/>
<sequence length="89" mass="9500">MSVTLIVLGGMLATTVFYAIVLWAIHSGPTGLRLVMVASAALTGGMLWDGVRRGEMNGNSRDTAPVLYYLYLASYTMLFCASVGGALFF</sequence>
<name>A0A259TZE2_9BACT</name>
<reference evidence="2 3" key="1">
    <citation type="submission" date="2016-11" db="EMBL/GenBank/DDBJ databases">
        <title>Study of marine rhodopsin-containing bacteria.</title>
        <authorList>
            <person name="Yoshizawa S."/>
            <person name="Kumagai Y."/>
            <person name="Kogure K."/>
        </authorList>
    </citation>
    <scope>NUCLEOTIDE SEQUENCE [LARGE SCALE GENOMIC DNA]</scope>
    <source>
        <strain evidence="2 3">SG-29</strain>
    </source>
</reference>
<protein>
    <submittedName>
        <fullName evidence="2">Uncharacterized protein</fullName>
    </submittedName>
</protein>
<dbReference type="AlphaFoldDB" id="A0A259TZE2"/>
<accession>A0A259TZE2</accession>
<comment type="caution">
    <text evidence="2">The sequence shown here is derived from an EMBL/GenBank/DDBJ whole genome shotgun (WGS) entry which is preliminary data.</text>
</comment>
<organism evidence="2 3">
    <name type="scientific">Rubricoccus marinus</name>
    <dbReference type="NCBI Taxonomy" id="716817"/>
    <lineage>
        <taxon>Bacteria</taxon>
        <taxon>Pseudomonadati</taxon>
        <taxon>Rhodothermota</taxon>
        <taxon>Rhodothermia</taxon>
        <taxon>Rhodothermales</taxon>
        <taxon>Rubricoccaceae</taxon>
        <taxon>Rubricoccus</taxon>
    </lineage>
</organism>
<evidence type="ECO:0000313" key="2">
    <source>
        <dbReference type="EMBL" id="OZC03122.1"/>
    </source>
</evidence>
<keyword evidence="3" id="KW-1185">Reference proteome</keyword>
<evidence type="ECO:0000256" key="1">
    <source>
        <dbReference type="SAM" id="Phobius"/>
    </source>
</evidence>
<gene>
    <name evidence="2" type="ORF">BSZ36_09135</name>
</gene>
<feature type="transmembrane region" description="Helical" evidence="1">
    <location>
        <begin position="6"/>
        <end position="25"/>
    </location>
</feature>
<feature type="transmembrane region" description="Helical" evidence="1">
    <location>
        <begin position="68"/>
        <end position="88"/>
    </location>
</feature>